<evidence type="ECO:0000256" key="2">
    <source>
        <dbReference type="ARBA" id="ARBA00022723"/>
    </source>
</evidence>
<dbReference type="SFLD" id="SFLDS00029">
    <property type="entry name" value="Radical_SAM"/>
    <property type="match status" value="1"/>
</dbReference>
<evidence type="ECO:0000313" key="7">
    <source>
        <dbReference type="Proteomes" id="UP000274694"/>
    </source>
</evidence>
<name>A0ABX9Y6A3_MICCH</name>
<dbReference type="EMBL" id="QGTA01000148">
    <property type="protein sequence ID" value="RQW94557.1"/>
    <property type="molecule type" value="Genomic_DNA"/>
</dbReference>
<proteinExistence type="predicted"/>
<evidence type="ECO:0000313" key="6">
    <source>
        <dbReference type="EMBL" id="RQW94557.1"/>
    </source>
</evidence>
<evidence type="ECO:0000256" key="3">
    <source>
        <dbReference type="ARBA" id="ARBA00023004"/>
    </source>
</evidence>
<dbReference type="InterPro" id="IPR013785">
    <property type="entry name" value="Aldolase_TIM"/>
</dbReference>
<protein>
    <submittedName>
        <fullName evidence="6">Radical SAM protein</fullName>
    </submittedName>
</protein>
<keyword evidence="7" id="KW-1185">Reference proteome</keyword>
<evidence type="ECO:0000256" key="1">
    <source>
        <dbReference type="ARBA" id="ARBA00022691"/>
    </source>
</evidence>
<dbReference type="Proteomes" id="UP000274694">
    <property type="component" value="Unassembled WGS sequence"/>
</dbReference>
<gene>
    <name evidence="6" type="ORF">DLJ60_08995</name>
</gene>
<dbReference type="RefSeq" id="WP_083297087.1">
    <property type="nucleotide sequence ID" value="NZ_QGTA01000148.1"/>
</dbReference>
<keyword evidence="3" id="KW-0408">Iron</keyword>
<evidence type="ECO:0000256" key="4">
    <source>
        <dbReference type="ARBA" id="ARBA00023014"/>
    </source>
</evidence>
<dbReference type="InterPro" id="IPR058240">
    <property type="entry name" value="rSAM_sf"/>
</dbReference>
<dbReference type="Pfam" id="PF04055">
    <property type="entry name" value="Radical_SAM"/>
    <property type="match status" value="1"/>
</dbReference>
<organism evidence="6 7">
    <name type="scientific">Micromonospora chalcea</name>
    <dbReference type="NCBI Taxonomy" id="1874"/>
    <lineage>
        <taxon>Bacteria</taxon>
        <taxon>Bacillati</taxon>
        <taxon>Actinomycetota</taxon>
        <taxon>Actinomycetes</taxon>
        <taxon>Micromonosporales</taxon>
        <taxon>Micromonosporaceae</taxon>
        <taxon>Micromonospora</taxon>
    </lineage>
</organism>
<dbReference type="SMART" id="SM00729">
    <property type="entry name" value="Elp3"/>
    <property type="match status" value="1"/>
</dbReference>
<keyword evidence="1" id="KW-0949">S-adenosyl-L-methionine</keyword>
<dbReference type="PANTHER" id="PTHR11228:SF7">
    <property type="entry name" value="PQQA PEPTIDE CYCLASE"/>
    <property type="match status" value="1"/>
</dbReference>
<evidence type="ECO:0000259" key="5">
    <source>
        <dbReference type="PROSITE" id="PS51918"/>
    </source>
</evidence>
<dbReference type="SUPFAM" id="SSF102114">
    <property type="entry name" value="Radical SAM enzymes"/>
    <property type="match status" value="1"/>
</dbReference>
<dbReference type="PANTHER" id="PTHR11228">
    <property type="entry name" value="RADICAL SAM DOMAIN PROTEIN"/>
    <property type="match status" value="1"/>
</dbReference>
<dbReference type="InterPro" id="IPR050377">
    <property type="entry name" value="Radical_SAM_PqqE_MftC-like"/>
</dbReference>
<keyword evidence="2" id="KW-0479">Metal-binding</keyword>
<accession>A0ABX9Y6A3</accession>
<feature type="domain" description="Radical SAM core" evidence="5">
    <location>
        <begin position="52"/>
        <end position="264"/>
    </location>
</feature>
<dbReference type="CDD" id="cd01335">
    <property type="entry name" value="Radical_SAM"/>
    <property type="match status" value="1"/>
</dbReference>
<reference evidence="6 7" key="1">
    <citation type="submission" date="2018-05" db="EMBL/GenBank/DDBJ databases">
        <title>Micromonospora from Atacama Desert.</title>
        <authorList>
            <person name="Carro L."/>
            <person name="Goodfellow M."/>
            <person name="Klenk H.-P."/>
        </authorList>
    </citation>
    <scope>NUCLEOTIDE SEQUENCE [LARGE SCALE GENOMIC DNA]</scope>
    <source>
        <strain evidence="6 7">LB41</strain>
    </source>
</reference>
<dbReference type="InterPro" id="IPR007197">
    <property type="entry name" value="rSAM"/>
</dbReference>
<dbReference type="SFLD" id="SFLDG01067">
    <property type="entry name" value="SPASM/twitch_domain_containing"/>
    <property type="match status" value="1"/>
</dbReference>
<comment type="caution">
    <text evidence="6">The sequence shown here is derived from an EMBL/GenBank/DDBJ whole genome shotgun (WGS) entry which is preliminary data.</text>
</comment>
<sequence>MRPSIDSAHAYASRIPSGLKVRRTRAGVHLFDVATGLNILLDEVAVDPQEWDQAPRQVSIALTNSCDLACPYCYAPKLKARLDATRVVGWLREFDDNGCLGVGFGGGEPMLFPGFVSLCSAVASQTGLAVTFTTHGHRLTAGLCDELRGSVQFVRVSMDGVGATYERLRGRPFATLVDRLDDVRQVAPFGINFVVNAETVGDLDDAVEVAVKAGASEFLLLPEQPTMQRAGIDEVTSTRLREWVRDNHPPLRLTVSTAGADGLPVCLPLTGELPSEAYAHVDAQGVLKWSSYDSEGVAVDDDGLMAALQVLRERGGTA</sequence>
<dbReference type="Gene3D" id="3.20.20.70">
    <property type="entry name" value="Aldolase class I"/>
    <property type="match status" value="1"/>
</dbReference>
<keyword evidence="4" id="KW-0411">Iron-sulfur</keyword>
<dbReference type="InterPro" id="IPR006638">
    <property type="entry name" value="Elp3/MiaA/NifB-like_rSAM"/>
</dbReference>
<dbReference type="PROSITE" id="PS51918">
    <property type="entry name" value="RADICAL_SAM"/>
    <property type="match status" value="1"/>
</dbReference>